<comment type="catalytic activity">
    <reaction evidence="11">
        <text>a hydroperoxide + [thioredoxin]-dithiol = an alcohol + [thioredoxin]-disulfide + H2O</text>
        <dbReference type="Rhea" id="RHEA:62620"/>
        <dbReference type="Rhea" id="RHEA-COMP:10698"/>
        <dbReference type="Rhea" id="RHEA-COMP:10700"/>
        <dbReference type="ChEBI" id="CHEBI:15377"/>
        <dbReference type="ChEBI" id="CHEBI:29950"/>
        <dbReference type="ChEBI" id="CHEBI:30879"/>
        <dbReference type="ChEBI" id="CHEBI:35924"/>
        <dbReference type="ChEBI" id="CHEBI:50058"/>
        <dbReference type="EC" id="1.11.1.24"/>
    </reaction>
</comment>
<dbReference type="SUPFAM" id="SSF52833">
    <property type="entry name" value="Thioredoxin-like"/>
    <property type="match status" value="1"/>
</dbReference>
<evidence type="ECO:0000256" key="11">
    <source>
        <dbReference type="ARBA" id="ARBA00049091"/>
    </source>
</evidence>
<reference evidence="14 15" key="1">
    <citation type="journal article" date="2016" name="Nat. Commun.">
        <title>Thousands of microbial genomes shed light on interconnected biogeochemical processes in an aquifer system.</title>
        <authorList>
            <person name="Anantharaman K."/>
            <person name="Brown C.T."/>
            <person name="Hug L.A."/>
            <person name="Sharon I."/>
            <person name="Castelle C.J."/>
            <person name="Probst A.J."/>
            <person name="Thomas B.C."/>
            <person name="Singh A."/>
            <person name="Wilkins M.J."/>
            <person name="Karaoz U."/>
            <person name="Brodie E.L."/>
            <person name="Williams K.H."/>
            <person name="Hubbard S.S."/>
            <person name="Banfield J.F."/>
        </authorList>
    </citation>
    <scope>NUCLEOTIDE SEQUENCE [LARGE SCALE GENOMIC DNA]</scope>
</reference>
<evidence type="ECO:0000259" key="13">
    <source>
        <dbReference type="PROSITE" id="PS51352"/>
    </source>
</evidence>
<dbReference type="GO" id="GO:0045454">
    <property type="term" value="P:cell redox homeostasis"/>
    <property type="evidence" value="ECO:0007669"/>
    <property type="project" value="TreeGrafter"/>
</dbReference>
<keyword evidence="5" id="KW-0049">Antioxidant</keyword>
<dbReference type="STRING" id="1802067.A2966_01305"/>
<evidence type="ECO:0000313" key="15">
    <source>
        <dbReference type="Proteomes" id="UP000176480"/>
    </source>
</evidence>
<dbReference type="GO" id="GO:0034599">
    <property type="term" value="P:cellular response to oxidative stress"/>
    <property type="evidence" value="ECO:0007669"/>
    <property type="project" value="TreeGrafter"/>
</dbReference>
<comment type="similarity">
    <text evidence="10">Belongs to the peroxiredoxin family. BCP/PrxQ subfamily.</text>
</comment>
<evidence type="ECO:0000256" key="5">
    <source>
        <dbReference type="ARBA" id="ARBA00022862"/>
    </source>
</evidence>
<keyword evidence="7" id="KW-1015">Disulfide bond</keyword>
<proteinExistence type="inferred from homology"/>
<name>A0A1F7J835_9BACT</name>
<dbReference type="Gene3D" id="3.40.30.10">
    <property type="entry name" value="Glutaredoxin"/>
    <property type="match status" value="1"/>
</dbReference>
<comment type="subunit">
    <text evidence="2">Monomer.</text>
</comment>
<dbReference type="InterPro" id="IPR024706">
    <property type="entry name" value="Peroxiredoxin_AhpC-typ"/>
</dbReference>
<gene>
    <name evidence="14" type="ORF">A2966_01305</name>
</gene>
<dbReference type="EC" id="1.11.1.24" evidence="3"/>
<dbReference type="InterPro" id="IPR013766">
    <property type="entry name" value="Thioredoxin_domain"/>
</dbReference>
<dbReference type="Pfam" id="PF00578">
    <property type="entry name" value="AhpC-TSA"/>
    <property type="match status" value="1"/>
</dbReference>
<feature type="domain" description="Thioredoxin" evidence="13">
    <location>
        <begin position="2"/>
        <end position="142"/>
    </location>
</feature>
<evidence type="ECO:0000256" key="6">
    <source>
        <dbReference type="ARBA" id="ARBA00023002"/>
    </source>
</evidence>
<evidence type="ECO:0000256" key="7">
    <source>
        <dbReference type="ARBA" id="ARBA00023157"/>
    </source>
</evidence>
<comment type="function">
    <text evidence="1">Thiol-specific peroxidase that catalyzes the reduction of hydrogen peroxide and organic hydroperoxides to water and alcohols, respectively. Plays a role in cell protection against oxidative stress by detoxifying peroxides and as sensor of hydrogen peroxide-mediated signaling events.</text>
</comment>
<dbReference type="AlphaFoldDB" id="A0A1F7J835"/>
<dbReference type="InterPro" id="IPR050924">
    <property type="entry name" value="Peroxiredoxin_BCP/PrxQ"/>
</dbReference>
<organism evidence="14 15">
    <name type="scientific">Candidatus Roizmanbacteria bacterium RIFCSPLOWO2_01_FULL_41_22</name>
    <dbReference type="NCBI Taxonomy" id="1802067"/>
    <lineage>
        <taxon>Bacteria</taxon>
        <taxon>Candidatus Roizmaniibacteriota</taxon>
    </lineage>
</organism>
<evidence type="ECO:0000256" key="4">
    <source>
        <dbReference type="ARBA" id="ARBA00022559"/>
    </source>
</evidence>
<dbReference type="InterPro" id="IPR000866">
    <property type="entry name" value="AhpC/TSA"/>
</dbReference>
<comment type="caution">
    <text evidence="14">The sequence shown here is derived from an EMBL/GenBank/DDBJ whole genome shotgun (WGS) entry which is preliminary data.</text>
</comment>
<dbReference type="CDD" id="cd03017">
    <property type="entry name" value="PRX_BCP"/>
    <property type="match status" value="1"/>
</dbReference>
<keyword evidence="4" id="KW-0575">Peroxidase</keyword>
<evidence type="ECO:0000256" key="12">
    <source>
        <dbReference type="PIRSR" id="PIRSR000239-1"/>
    </source>
</evidence>
<evidence type="ECO:0000256" key="8">
    <source>
        <dbReference type="ARBA" id="ARBA00023284"/>
    </source>
</evidence>
<evidence type="ECO:0000256" key="10">
    <source>
        <dbReference type="ARBA" id="ARBA00038489"/>
    </source>
</evidence>
<dbReference type="EMBL" id="MGAR01000020">
    <property type="protein sequence ID" value="OGK51741.1"/>
    <property type="molecule type" value="Genomic_DNA"/>
</dbReference>
<protein>
    <recommendedName>
        <fullName evidence="3">thioredoxin-dependent peroxiredoxin</fullName>
        <ecNumber evidence="3">1.11.1.24</ecNumber>
    </recommendedName>
    <alternativeName>
        <fullName evidence="9">Thioredoxin peroxidase</fullName>
    </alternativeName>
</protein>
<dbReference type="InterPro" id="IPR036249">
    <property type="entry name" value="Thioredoxin-like_sf"/>
</dbReference>
<keyword evidence="8" id="KW-0676">Redox-active center</keyword>
<evidence type="ECO:0000256" key="9">
    <source>
        <dbReference type="ARBA" id="ARBA00032824"/>
    </source>
</evidence>
<evidence type="ECO:0000256" key="2">
    <source>
        <dbReference type="ARBA" id="ARBA00011245"/>
    </source>
</evidence>
<sequence length="144" mass="16259">MLKTQTKAPDFSAVDQLGKIHTMGQYLGKYVILYFYPKDDTPGCTKEACALRDNFVLLKKKAVVIGVSADSAESHRKFAEKFQLPFILLADTDRNIITRYEAGGAFTKRITYLINRQGLIEKTYPKVDPSTHATQILQDLQKIT</sequence>
<evidence type="ECO:0000313" key="14">
    <source>
        <dbReference type="EMBL" id="OGK51741.1"/>
    </source>
</evidence>
<dbReference type="Proteomes" id="UP000176480">
    <property type="component" value="Unassembled WGS sequence"/>
</dbReference>
<dbReference type="FunFam" id="3.40.30.10:FF:000007">
    <property type="entry name" value="Thioredoxin-dependent thiol peroxidase"/>
    <property type="match status" value="1"/>
</dbReference>
<evidence type="ECO:0000256" key="1">
    <source>
        <dbReference type="ARBA" id="ARBA00003330"/>
    </source>
</evidence>
<feature type="active site" description="Cysteine sulfenic acid (-SOH) intermediate; for peroxidase activity" evidence="12">
    <location>
        <position position="44"/>
    </location>
</feature>
<dbReference type="PANTHER" id="PTHR42801">
    <property type="entry name" value="THIOREDOXIN-DEPENDENT PEROXIDE REDUCTASE"/>
    <property type="match status" value="1"/>
</dbReference>
<dbReference type="PIRSF" id="PIRSF000239">
    <property type="entry name" value="AHPC"/>
    <property type="match status" value="1"/>
</dbReference>
<evidence type="ECO:0000256" key="3">
    <source>
        <dbReference type="ARBA" id="ARBA00013017"/>
    </source>
</evidence>
<keyword evidence="6" id="KW-0560">Oxidoreductase</keyword>
<dbReference type="GO" id="GO:0008379">
    <property type="term" value="F:thioredoxin peroxidase activity"/>
    <property type="evidence" value="ECO:0007669"/>
    <property type="project" value="TreeGrafter"/>
</dbReference>
<dbReference type="GO" id="GO:0005737">
    <property type="term" value="C:cytoplasm"/>
    <property type="evidence" value="ECO:0007669"/>
    <property type="project" value="TreeGrafter"/>
</dbReference>
<dbReference type="PROSITE" id="PS51352">
    <property type="entry name" value="THIOREDOXIN_2"/>
    <property type="match status" value="1"/>
</dbReference>
<dbReference type="PANTHER" id="PTHR42801:SF4">
    <property type="entry name" value="AHPC_TSA FAMILY PROTEIN"/>
    <property type="match status" value="1"/>
</dbReference>
<accession>A0A1F7J835</accession>